<dbReference type="Proteomes" id="UP000566819">
    <property type="component" value="Unassembled WGS sequence"/>
</dbReference>
<proteinExistence type="inferred from homology"/>
<dbReference type="AlphaFoldDB" id="A0A8H4W4N3"/>
<comment type="caution">
    <text evidence="2">The sequence shown here is derived from an EMBL/GenBank/DDBJ whole genome shotgun (WGS) entry which is preliminary data.</text>
</comment>
<evidence type="ECO:0000313" key="3">
    <source>
        <dbReference type="Proteomes" id="UP000566819"/>
    </source>
</evidence>
<organism evidence="2 3">
    <name type="scientific">Cudoniella acicularis</name>
    <dbReference type="NCBI Taxonomy" id="354080"/>
    <lineage>
        <taxon>Eukaryota</taxon>
        <taxon>Fungi</taxon>
        <taxon>Dikarya</taxon>
        <taxon>Ascomycota</taxon>
        <taxon>Pezizomycotina</taxon>
        <taxon>Leotiomycetes</taxon>
        <taxon>Helotiales</taxon>
        <taxon>Tricladiaceae</taxon>
        <taxon>Cudoniella</taxon>
    </lineage>
</organism>
<gene>
    <name evidence="2" type="ORF">G7Y89_g4742</name>
</gene>
<dbReference type="InterPro" id="IPR044053">
    <property type="entry name" value="AsaB-like"/>
</dbReference>
<name>A0A8H4W4N3_9HELO</name>
<dbReference type="GO" id="GO:0016491">
    <property type="term" value="F:oxidoreductase activity"/>
    <property type="evidence" value="ECO:0007669"/>
    <property type="project" value="InterPro"/>
</dbReference>
<sequence length="496" mass="56518">MCIFDHAFHQLLTQSSLATPLHYPSLNGGLIGSQAFVSGLSCGLERIFTETLVEVGHPRLTGVNLPPTNPARRKDIENKSPDFEKISLLRDKILPTLKTKSFLYLKFIALILNFTYFEMAAITTELPSTPSYLQEQPHNVSTTINYHIDTDDGSKPLPYIVGQPQTYYRPSKPLSVTVHDIRGNEEKYTLDTNGFEIFRHESKEREFSDWETIKREYFPETEQLLKDATGATRVFIFGHQLRRKPQATDNPENLAREPVRRAHIDQTYSAARARVVRHLGEEAETLLKGRFQIINVWRPIKTIYKDPLAVADANSVPDTDLIPVQIKRPDYIAEAYTVRPNEQHQWYYCSRQTPQEVMFIKCFDSKTDGRARRVVHSSFIDPETAGEQTRESIEVRALLSDSLGEDGQGFVVCDKRRVLGQRSFFFLSQINVYLNSLPFGLYLSFYTKLRREEGEVALKGPYIQEVSTGKRGHVIRGQGDVSQPPVAYSAILSKSP</sequence>
<evidence type="ECO:0000313" key="2">
    <source>
        <dbReference type="EMBL" id="KAF4633371.1"/>
    </source>
</evidence>
<dbReference type="EMBL" id="JAAMPI010000266">
    <property type="protein sequence ID" value="KAF4633371.1"/>
    <property type="molecule type" value="Genomic_DNA"/>
</dbReference>
<dbReference type="PANTHER" id="PTHR34598:SF3">
    <property type="entry name" value="OXIDOREDUCTASE AN1597"/>
    <property type="match status" value="1"/>
</dbReference>
<dbReference type="NCBIfam" id="NF041278">
    <property type="entry name" value="CmcJ_NvfI_EfuI"/>
    <property type="match status" value="1"/>
</dbReference>
<protein>
    <submittedName>
        <fullName evidence="2">Uncharacterized protein</fullName>
    </submittedName>
</protein>
<evidence type="ECO:0000256" key="1">
    <source>
        <dbReference type="ARBA" id="ARBA00023604"/>
    </source>
</evidence>
<accession>A0A8H4W4N3</accession>
<comment type="similarity">
    <text evidence="1">Belongs to the asaB hydroxylase/desaturase family.</text>
</comment>
<reference evidence="2 3" key="1">
    <citation type="submission" date="2020-03" db="EMBL/GenBank/DDBJ databases">
        <title>Draft Genome Sequence of Cudoniella acicularis.</title>
        <authorList>
            <person name="Buettner E."/>
            <person name="Kellner H."/>
        </authorList>
    </citation>
    <scope>NUCLEOTIDE SEQUENCE [LARGE SCALE GENOMIC DNA]</scope>
    <source>
        <strain evidence="2 3">DSM 108380</strain>
    </source>
</reference>
<dbReference type="PANTHER" id="PTHR34598">
    <property type="entry name" value="BLL6449 PROTEIN"/>
    <property type="match status" value="1"/>
</dbReference>
<keyword evidence="3" id="KW-1185">Reference proteome</keyword>
<dbReference type="OrthoDB" id="412788at2759"/>